<dbReference type="Proteomes" id="UP000265520">
    <property type="component" value="Unassembled WGS sequence"/>
</dbReference>
<feature type="region of interest" description="Disordered" evidence="1">
    <location>
        <begin position="60"/>
        <end position="87"/>
    </location>
</feature>
<name>A0A392S134_9FABA</name>
<sequence>QKAPVPPDFVAHNSNQLEAILKAFMQETKNFAVETKTQIQTQGVSIKNLENQIGQIATALSSRPSGTLPSTAETPTSTSNAKNKETC</sequence>
<reference evidence="2 3" key="1">
    <citation type="journal article" date="2018" name="Front. Plant Sci.">
        <title>Red Clover (Trifolium pratense) and Zigzag Clover (T. medium) - A Picture of Genomic Similarities and Differences.</title>
        <authorList>
            <person name="Dluhosova J."/>
            <person name="Istvanek J."/>
            <person name="Nedelnik J."/>
            <person name="Repkova J."/>
        </authorList>
    </citation>
    <scope>NUCLEOTIDE SEQUENCE [LARGE SCALE GENOMIC DNA]</scope>
    <source>
        <strain evidence="3">cv. 10/8</strain>
        <tissue evidence="2">Leaf</tissue>
    </source>
</reference>
<comment type="caution">
    <text evidence="2">The sequence shown here is derived from an EMBL/GenBank/DDBJ whole genome shotgun (WGS) entry which is preliminary data.</text>
</comment>
<feature type="non-terminal residue" evidence="2">
    <location>
        <position position="1"/>
    </location>
</feature>
<evidence type="ECO:0000313" key="3">
    <source>
        <dbReference type="Proteomes" id="UP000265520"/>
    </source>
</evidence>
<evidence type="ECO:0000313" key="2">
    <source>
        <dbReference type="EMBL" id="MCI42054.1"/>
    </source>
</evidence>
<dbReference type="EMBL" id="LXQA010299626">
    <property type="protein sequence ID" value="MCI42054.1"/>
    <property type="molecule type" value="Genomic_DNA"/>
</dbReference>
<dbReference type="AlphaFoldDB" id="A0A392S134"/>
<protein>
    <submittedName>
        <fullName evidence="2">Uncharacterized protein</fullName>
    </submittedName>
</protein>
<keyword evidence="3" id="KW-1185">Reference proteome</keyword>
<organism evidence="2 3">
    <name type="scientific">Trifolium medium</name>
    <dbReference type="NCBI Taxonomy" id="97028"/>
    <lineage>
        <taxon>Eukaryota</taxon>
        <taxon>Viridiplantae</taxon>
        <taxon>Streptophyta</taxon>
        <taxon>Embryophyta</taxon>
        <taxon>Tracheophyta</taxon>
        <taxon>Spermatophyta</taxon>
        <taxon>Magnoliopsida</taxon>
        <taxon>eudicotyledons</taxon>
        <taxon>Gunneridae</taxon>
        <taxon>Pentapetalae</taxon>
        <taxon>rosids</taxon>
        <taxon>fabids</taxon>
        <taxon>Fabales</taxon>
        <taxon>Fabaceae</taxon>
        <taxon>Papilionoideae</taxon>
        <taxon>50 kb inversion clade</taxon>
        <taxon>NPAAA clade</taxon>
        <taxon>Hologalegina</taxon>
        <taxon>IRL clade</taxon>
        <taxon>Trifolieae</taxon>
        <taxon>Trifolium</taxon>
    </lineage>
</organism>
<proteinExistence type="predicted"/>
<evidence type="ECO:0000256" key="1">
    <source>
        <dbReference type="SAM" id="MobiDB-lite"/>
    </source>
</evidence>
<feature type="compositionally biased region" description="Polar residues" evidence="1">
    <location>
        <begin position="60"/>
        <end position="81"/>
    </location>
</feature>
<accession>A0A392S134</accession>